<evidence type="ECO:0000313" key="12">
    <source>
        <dbReference type="Proteomes" id="UP000324222"/>
    </source>
</evidence>
<dbReference type="InterPro" id="IPR013087">
    <property type="entry name" value="Znf_C2H2_type"/>
</dbReference>
<organism evidence="11 12">
    <name type="scientific">Portunus trituberculatus</name>
    <name type="common">Swimming crab</name>
    <name type="synonym">Neptunus trituberculatus</name>
    <dbReference type="NCBI Taxonomy" id="210409"/>
    <lineage>
        <taxon>Eukaryota</taxon>
        <taxon>Metazoa</taxon>
        <taxon>Ecdysozoa</taxon>
        <taxon>Arthropoda</taxon>
        <taxon>Crustacea</taxon>
        <taxon>Multicrustacea</taxon>
        <taxon>Malacostraca</taxon>
        <taxon>Eumalacostraca</taxon>
        <taxon>Eucarida</taxon>
        <taxon>Decapoda</taxon>
        <taxon>Pleocyemata</taxon>
        <taxon>Brachyura</taxon>
        <taxon>Eubrachyura</taxon>
        <taxon>Portunoidea</taxon>
        <taxon>Portunidae</taxon>
        <taxon>Portuninae</taxon>
        <taxon>Portunus</taxon>
    </lineage>
</organism>
<dbReference type="Proteomes" id="UP000324222">
    <property type="component" value="Unassembled WGS sequence"/>
</dbReference>
<accession>A0A5B7DEM1</accession>
<dbReference type="FunFam" id="3.30.160.60:FF:001182">
    <property type="entry name" value="Zinc finger, C2H2 type"/>
    <property type="match status" value="1"/>
</dbReference>
<evidence type="ECO:0000313" key="11">
    <source>
        <dbReference type="EMBL" id="MPC19505.1"/>
    </source>
</evidence>
<dbReference type="AlphaFoldDB" id="A0A5B7DEM1"/>
<dbReference type="SMART" id="SM00355">
    <property type="entry name" value="ZnF_C2H2"/>
    <property type="match status" value="2"/>
</dbReference>
<feature type="domain" description="C2H2-type" evidence="10">
    <location>
        <begin position="13"/>
        <end position="40"/>
    </location>
</feature>
<sequence>MFREDCETVRFSLRCRCCDKSFSNRSNLQRHLASQANYRPYSCPVCSKAFARKDVLKRHVMKHNLSQSLHAILTEPPGIVSLGPPF</sequence>
<evidence type="ECO:0000256" key="4">
    <source>
        <dbReference type="ARBA" id="ARBA00022771"/>
    </source>
</evidence>
<comment type="subcellular location">
    <subcellularLocation>
        <location evidence="1">Nucleus</location>
    </subcellularLocation>
</comment>
<dbReference type="SUPFAM" id="SSF57667">
    <property type="entry name" value="beta-beta-alpha zinc fingers"/>
    <property type="match status" value="1"/>
</dbReference>
<keyword evidence="8" id="KW-0539">Nucleus</keyword>
<keyword evidence="4 9" id="KW-0863">Zinc-finger</keyword>
<evidence type="ECO:0000256" key="9">
    <source>
        <dbReference type="PROSITE-ProRule" id="PRU00042"/>
    </source>
</evidence>
<evidence type="ECO:0000256" key="2">
    <source>
        <dbReference type="ARBA" id="ARBA00022723"/>
    </source>
</evidence>
<evidence type="ECO:0000256" key="6">
    <source>
        <dbReference type="ARBA" id="ARBA00023015"/>
    </source>
</evidence>
<dbReference type="EMBL" id="VSRR010000774">
    <property type="protein sequence ID" value="MPC19505.1"/>
    <property type="molecule type" value="Genomic_DNA"/>
</dbReference>
<dbReference type="PROSITE" id="PS00028">
    <property type="entry name" value="ZINC_FINGER_C2H2_1"/>
    <property type="match status" value="1"/>
</dbReference>
<keyword evidence="5" id="KW-0862">Zinc</keyword>
<protein>
    <submittedName>
        <fullName evidence="11">Transcription factor btd</fullName>
    </submittedName>
</protein>
<evidence type="ECO:0000256" key="5">
    <source>
        <dbReference type="ARBA" id="ARBA00022833"/>
    </source>
</evidence>
<keyword evidence="3" id="KW-0677">Repeat</keyword>
<dbReference type="PANTHER" id="PTHR47660:SF2">
    <property type="entry name" value="TRANSCRIPTION FACTOR WITH C2H2 AND ZN(2)-CYS(6) DNA BINDING DOMAIN (EUROFUNG)"/>
    <property type="match status" value="1"/>
</dbReference>
<keyword evidence="2" id="KW-0479">Metal-binding</keyword>
<dbReference type="PROSITE" id="PS50157">
    <property type="entry name" value="ZINC_FINGER_C2H2_2"/>
    <property type="match status" value="2"/>
</dbReference>
<keyword evidence="7" id="KW-0804">Transcription</keyword>
<reference evidence="11 12" key="1">
    <citation type="submission" date="2019-05" db="EMBL/GenBank/DDBJ databases">
        <title>Another draft genome of Portunus trituberculatus and its Hox gene families provides insights of decapod evolution.</title>
        <authorList>
            <person name="Jeong J.-H."/>
            <person name="Song I."/>
            <person name="Kim S."/>
            <person name="Choi T."/>
            <person name="Kim D."/>
            <person name="Ryu S."/>
            <person name="Kim W."/>
        </authorList>
    </citation>
    <scope>NUCLEOTIDE SEQUENCE [LARGE SCALE GENOMIC DNA]</scope>
    <source>
        <tissue evidence="11">Muscle</tissue>
    </source>
</reference>
<proteinExistence type="predicted"/>
<dbReference type="GO" id="GO:0005634">
    <property type="term" value="C:nucleus"/>
    <property type="evidence" value="ECO:0007669"/>
    <property type="project" value="UniProtKB-SubCell"/>
</dbReference>
<evidence type="ECO:0000256" key="3">
    <source>
        <dbReference type="ARBA" id="ARBA00022737"/>
    </source>
</evidence>
<comment type="caution">
    <text evidence="11">The sequence shown here is derived from an EMBL/GenBank/DDBJ whole genome shotgun (WGS) entry which is preliminary data.</text>
</comment>
<keyword evidence="6" id="KW-0805">Transcription regulation</keyword>
<dbReference type="Pfam" id="PF00096">
    <property type="entry name" value="zf-C2H2"/>
    <property type="match status" value="1"/>
</dbReference>
<evidence type="ECO:0000259" key="10">
    <source>
        <dbReference type="PROSITE" id="PS50157"/>
    </source>
</evidence>
<feature type="domain" description="C2H2-type" evidence="10">
    <location>
        <begin position="41"/>
        <end position="68"/>
    </location>
</feature>
<evidence type="ECO:0000256" key="8">
    <source>
        <dbReference type="ARBA" id="ARBA00023242"/>
    </source>
</evidence>
<dbReference type="InterPro" id="IPR036236">
    <property type="entry name" value="Znf_C2H2_sf"/>
</dbReference>
<gene>
    <name evidence="11" type="primary">btd</name>
    <name evidence="11" type="ORF">E2C01_012420</name>
</gene>
<dbReference type="PANTHER" id="PTHR47660">
    <property type="entry name" value="TRANSCRIPTION FACTOR WITH C2H2 AND ZN(2)-CYS(6) DNA BINDING DOMAIN (EUROFUNG)-RELATED-RELATED"/>
    <property type="match status" value="1"/>
</dbReference>
<dbReference type="Pfam" id="PF12874">
    <property type="entry name" value="zf-met"/>
    <property type="match status" value="1"/>
</dbReference>
<name>A0A5B7DEM1_PORTR</name>
<dbReference type="GO" id="GO:0008270">
    <property type="term" value="F:zinc ion binding"/>
    <property type="evidence" value="ECO:0007669"/>
    <property type="project" value="UniProtKB-KW"/>
</dbReference>
<evidence type="ECO:0000256" key="7">
    <source>
        <dbReference type="ARBA" id="ARBA00023163"/>
    </source>
</evidence>
<dbReference type="OrthoDB" id="6619140at2759"/>
<dbReference type="Gene3D" id="3.30.160.60">
    <property type="entry name" value="Classic Zinc Finger"/>
    <property type="match status" value="2"/>
</dbReference>
<keyword evidence="12" id="KW-1185">Reference proteome</keyword>
<evidence type="ECO:0000256" key="1">
    <source>
        <dbReference type="ARBA" id="ARBA00004123"/>
    </source>
</evidence>